<proteinExistence type="predicted"/>
<organism evidence="2 3">
    <name type="scientific">Clostridium perfringens F262</name>
    <dbReference type="NCBI Taxonomy" id="883064"/>
    <lineage>
        <taxon>Bacteria</taxon>
        <taxon>Bacillati</taxon>
        <taxon>Bacillota</taxon>
        <taxon>Clostridia</taxon>
        <taxon>Eubacteriales</taxon>
        <taxon>Clostridiaceae</taxon>
        <taxon>Clostridium</taxon>
    </lineage>
</organism>
<comment type="caution">
    <text evidence="2">The sequence shown here is derived from an EMBL/GenBank/DDBJ whole genome shotgun (WGS) entry which is preliminary data.</text>
</comment>
<dbReference type="Proteomes" id="UP000005358">
    <property type="component" value="Chromosome"/>
</dbReference>
<dbReference type="RefSeq" id="WP_003482220.1">
    <property type="nucleotide sequence ID" value="NZ_CM001477.1"/>
</dbReference>
<sequence length="53" mass="6627">MNDKAREERNAYMRAWRKKNRDRVREYNSSYWERKSKSREKRNSNKSTSSIEI</sequence>
<evidence type="ECO:0000256" key="1">
    <source>
        <dbReference type="SAM" id="MobiDB-lite"/>
    </source>
</evidence>
<evidence type="ECO:0000313" key="2">
    <source>
        <dbReference type="EMBL" id="EIA16000.1"/>
    </source>
</evidence>
<dbReference type="AlphaFoldDB" id="A0AAV3F9V1"/>
<protein>
    <submittedName>
        <fullName evidence="2">Uncharacterized protein</fullName>
    </submittedName>
</protein>
<reference evidence="2 3" key="1">
    <citation type="journal article" date="2012" name="PLoS ONE">
        <title>Genome Sequencing and Analysis of a Type A Clostridium perfringens Isolate from a Case of Bovine Clostridial Abomasitis.</title>
        <authorList>
            <person name="Nowell V.J."/>
            <person name="Kropinski A.M."/>
            <person name="Songer J.G."/>
            <person name="Macinnes J.I."/>
            <person name="Parreira V.R."/>
            <person name="Prescott J.F."/>
        </authorList>
    </citation>
    <scope>NUCLEOTIDE SEQUENCE [LARGE SCALE GENOMIC DNA]</scope>
    <source>
        <strain evidence="2 3">F262</strain>
    </source>
</reference>
<accession>A0AAV3F9V1</accession>
<name>A0AAV3F9V1_CLOPF</name>
<feature type="region of interest" description="Disordered" evidence="1">
    <location>
        <begin position="19"/>
        <end position="53"/>
    </location>
</feature>
<evidence type="ECO:0000313" key="3">
    <source>
        <dbReference type="Proteomes" id="UP000005358"/>
    </source>
</evidence>
<dbReference type="EMBL" id="AFES01000033">
    <property type="protein sequence ID" value="EIA16000.1"/>
    <property type="molecule type" value="Genomic_DNA"/>
</dbReference>
<gene>
    <name evidence="2" type="ORF">HA1_13112</name>
</gene>